<dbReference type="EMBL" id="FRAJ01000006">
    <property type="protein sequence ID" value="SHJ93062.1"/>
    <property type="molecule type" value="Genomic_DNA"/>
</dbReference>
<evidence type="ECO:0000313" key="10">
    <source>
        <dbReference type="EMBL" id="SHJ93062.1"/>
    </source>
</evidence>
<feature type="binding site" evidence="8">
    <location>
        <begin position="192"/>
        <end position="196"/>
    </location>
    <ligand>
        <name>ATP</name>
        <dbReference type="ChEBI" id="CHEBI:30616"/>
    </ligand>
</feature>
<dbReference type="SUPFAM" id="SSF52374">
    <property type="entry name" value="Nucleotidylyl transferase"/>
    <property type="match status" value="1"/>
</dbReference>
<dbReference type="Proteomes" id="UP000184082">
    <property type="component" value="Unassembled WGS sequence"/>
</dbReference>
<dbReference type="AlphaFoldDB" id="A0A1M6NBK1"/>
<dbReference type="GO" id="GO:0005829">
    <property type="term" value="C:cytosol"/>
    <property type="evidence" value="ECO:0007669"/>
    <property type="project" value="TreeGrafter"/>
</dbReference>
<comment type="subunit">
    <text evidence="8">Homodimer.</text>
</comment>
<dbReference type="GO" id="GO:0005524">
    <property type="term" value="F:ATP binding"/>
    <property type="evidence" value="ECO:0007669"/>
    <property type="project" value="UniProtKB-UniRule"/>
</dbReference>
<feature type="short sequence motif" description="'KMSKS' region" evidence="8">
    <location>
        <begin position="192"/>
        <end position="196"/>
    </location>
</feature>
<evidence type="ECO:0000256" key="7">
    <source>
        <dbReference type="ARBA" id="ARBA00049929"/>
    </source>
</evidence>
<comment type="similarity">
    <text evidence="1 8 9">Belongs to the class-I aminoacyl-tRNA synthetase family.</text>
</comment>
<keyword evidence="11" id="KW-1185">Reference proteome</keyword>
<evidence type="ECO:0000256" key="3">
    <source>
        <dbReference type="ARBA" id="ARBA00022741"/>
    </source>
</evidence>
<dbReference type="PANTHER" id="PTHR43766">
    <property type="entry name" value="TRYPTOPHAN--TRNA LIGASE, MITOCHONDRIAL"/>
    <property type="match status" value="1"/>
</dbReference>
<dbReference type="PANTHER" id="PTHR43766:SF1">
    <property type="entry name" value="TRYPTOPHAN--TRNA LIGASE, MITOCHONDRIAL"/>
    <property type="match status" value="1"/>
</dbReference>
<gene>
    <name evidence="8" type="primary">trpS</name>
    <name evidence="10" type="ORF">SAMN02745883_00813</name>
</gene>
<dbReference type="FunFam" id="1.10.240.10:FF:000002">
    <property type="entry name" value="Tryptophan--tRNA ligase"/>
    <property type="match status" value="1"/>
</dbReference>
<comment type="catalytic activity">
    <reaction evidence="7 8">
        <text>tRNA(Trp) + L-tryptophan + ATP = L-tryptophyl-tRNA(Trp) + AMP + diphosphate + H(+)</text>
        <dbReference type="Rhea" id="RHEA:24080"/>
        <dbReference type="Rhea" id="RHEA-COMP:9671"/>
        <dbReference type="Rhea" id="RHEA-COMP:9705"/>
        <dbReference type="ChEBI" id="CHEBI:15378"/>
        <dbReference type="ChEBI" id="CHEBI:30616"/>
        <dbReference type="ChEBI" id="CHEBI:33019"/>
        <dbReference type="ChEBI" id="CHEBI:57912"/>
        <dbReference type="ChEBI" id="CHEBI:78442"/>
        <dbReference type="ChEBI" id="CHEBI:78535"/>
        <dbReference type="ChEBI" id="CHEBI:456215"/>
        <dbReference type="EC" id="6.1.1.2"/>
    </reaction>
</comment>
<dbReference type="PRINTS" id="PR01039">
    <property type="entry name" value="TRNASYNTHTRP"/>
</dbReference>
<accession>A0A1M6NBK1</accession>
<keyword evidence="6 8" id="KW-0030">Aminoacyl-tRNA synthetase</keyword>
<dbReference type="Pfam" id="PF00579">
    <property type="entry name" value="tRNA-synt_1b"/>
    <property type="match status" value="1"/>
</dbReference>
<proteinExistence type="inferred from homology"/>
<feature type="binding site" evidence="8">
    <location>
        <position position="132"/>
    </location>
    <ligand>
        <name>L-tryptophan</name>
        <dbReference type="ChEBI" id="CHEBI:57912"/>
    </ligand>
</feature>
<evidence type="ECO:0000256" key="6">
    <source>
        <dbReference type="ARBA" id="ARBA00023146"/>
    </source>
</evidence>
<evidence type="ECO:0000313" key="11">
    <source>
        <dbReference type="Proteomes" id="UP000184082"/>
    </source>
</evidence>
<protein>
    <recommendedName>
        <fullName evidence="8">Tryptophan--tRNA ligase</fullName>
        <ecNumber evidence="8">6.1.1.2</ecNumber>
    </recommendedName>
    <alternativeName>
        <fullName evidence="8">Tryptophanyl-tRNA synthetase</fullName>
        <shortName evidence="8">TrpRS</shortName>
    </alternativeName>
</protein>
<dbReference type="Gene3D" id="3.40.50.620">
    <property type="entry name" value="HUPs"/>
    <property type="match status" value="1"/>
</dbReference>
<dbReference type="InterPro" id="IPR050203">
    <property type="entry name" value="Trp-tRNA_synthetase"/>
</dbReference>
<feature type="binding site" evidence="8">
    <location>
        <position position="183"/>
    </location>
    <ligand>
        <name>ATP</name>
        <dbReference type="ChEBI" id="CHEBI:30616"/>
    </ligand>
</feature>
<keyword evidence="3 8" id="KW-0547">Nucleotide-binding</keyword>
<dbReference type="RefSeq" id="WP_072966103.1">
    <property type="nucleotide sequence ID" value="NZ_FRAJ01000006.1"/>
</dbReference>
<dbReference type="HAMAP" id="MF_00140_B">
    <property type="entry name" value="Trp_tRNA_synth_B"/>
    <property type="match status" value="1"/>
</dbReference>
<dbReference type="NCBIfam" id="TIGR00233">
    <property type="entry name" value="trpS"/>
    <property type="match status" value="1"/>
</dbReference>
<name>A0A1M6NBK1_9FIRM</name>
<feature type="binding site" evidence="8">
    <location>
        <begin position="17"/>
        <end position="18"/>
    </location>
    <ligand>
        <name>ATP</name>
        <dbReference type="ChEBI" id="CHEBI:30616"/>
    </ligand>
</feature>
<dbReference type="InterPro" id="IPR014729">
    <property type="entry name" value="Rossmann-like_a/b/a_fold"/>
</dbReference>
<dbReference type="InterPro" id="IPR002306">
    <property type="entry name" value="Trp-tRNA-ligase"/>
</dbReference>
<dbReference type="STRING" id="1121266.SAMN02745883_00813"/>
<evidence type="ECO:0000256" key="8">
    <source>
        <dbReference type="HAMAP-Rule" id="MF_00140"/>
    </source>
</evidence>
<dbReference type="Gene3D" id="1.10.240.10">
    <property type="entry name" value="Tyrosyl-Transfer RNA Synthetase"/>
    <property type="match status" value="1"/>
</dbReference>
<organism evidence="10 11">
    <name type="scientific">Caminicella sporogenes DSM 14501</name>
    <dbReference type="NCBI Taxonomy" id="1121266"/>
    <lineage>
        <taxon>Bacteria</taxon>
        <taxon>Bacillati</taxon>
        <taxon>Bacillota</taxon>
        <taxon>Clostridia</taxon>
        <taxon>Peptostreptococcales</taxon>
        <taxon>Caminicellaceae</taxon>
        <taxon>Caminicella</taxon>
    </lineage>
</organism>
<dbReference type="InterPro" id="IPR024109">
    <property type="entry name" value="Trp-tRNA-ligase_bac-type"/>
</dbReference>
<dbReference type="GO" id="GO:0006436">
    <property type="term" value="P:tryptophanyl-tRNA aminoacylation"/>
    <property type="evidence" value="ECO:0007669"/>
    <property type="project" value="UniProtKB-UniRule"/>
</dbReference>
<keyword evidence="5 8" id="KW-0648">Protein biosynthesis</keyword>
<keyword evidence="4 8" id="KW-0067">ATP-binding</keyword>
<feature type="binding site" evidence="8">
    <location>
        <begin position="144"/>
        <end position="146"/>
    </location>
    <ligand>
        <name>ATP</name>
        <dbReference type="ChEBI" id="CHEBI:30616"/>
    </ligand>
</feature>
<comment type="function">
    <text evidence="8">Catalyzes the attachment of tryptophan to tRNA(Trp).</text>
</comment>
<comment type="subcellular location">
    <subcellularLocation>
        <location evidence="8">Cytoplasm</location>
    </subcellularLocation>
</comment>
<evidence type="ECO:0000256" key="5">
    <source>
        <dbReference type="ARBA" id="ARBA00022917"/>
    </source>
</evidence>
<evidence type="ECO:0000256" key="9">
    <source>
        <dbReference type="RuleBase" id="RU363036"/>
    </source>
</evidence>
<keyword evidence="2 8" id="KW-0436">Ligase</keyword>
<dbReference type="EC" id="6.1.1.2" evidence="8"/>
<evidence type="ECO:0000256" key="1">
    <source>
        <dbReference type="ARBA" id="ARBA00005594"/>
    </source>
</evidence>
<sequence>MKRVLSGVQPTSEIHLGNYIGAIKRFVELQNEMDCFFCVVDMHSITIPQDPKNLYENSLKLAALYMAVGIDPSKATIFLQSQVPAHAELAWYLQCNTYIGELNRMTQFKDKSQGKEVVTTGLYTYPVLMAADILLYDTHYVPVGEDQKQHLELCRDIAIRFNKKFGETFIIPEPLIAKFGARIMSLDDPTKKMSKSNENKYSKINLLDSPSKIKKSIMKAVTDSESEIRYDVKNKPGVSNLMTIYSVLTKTSLEDIEKRYEGQGYGTFKKDLVEIVISSLEPIQKKYKEIIESGEVEKVLKEGAEKAKEVSHKILTDVKKKMGFVIF</sequence>
<feature type="binding site" evidence="8">
    <location>
        <begin position="9"/>
        <end position="11"/>
    </location>
    <ligand>
        <name>ATP</name>
        <dbReference type="ChEBI" id="CHEBI:30616"/>
    </ligand>
</feature>
<evidence type="ECO:0000256" key="4">
    <source>
        <dbReference type="ARBA" id="ARBA00022840"/>
    </source>
</evidence>
<dbReference type="InterPro" id="IPR002305">
    <property type="entry name" value="aa-tRNA-synth_Ic"/>
</dbReference>
<evidence type="ECO:0000256" key="2">
    <source>
        <dbReference type="ARBA" id="ARBA00022598"/>
    </source>
</evidence>
<dbReference type="CDD" id="cd00806">
    <property type="entry name" value="TrpRS_core"/>
    <property type="match status" value="1"/>
</dbReference>
<comment type="caution">
    <text evidence="8">Lacks conserved residue(s) required for the propagation of feature annotation.</text>
</comment>
<reference evidence="10 11" key="1">
    <citation type="submission" date="2016-11" db="EMBL/GenBank/DDBJ databases">
        <authorList>
            <person name="Jaros S."/>
            <person name="Januszkiewicz K."/>
            <person name="Wedrychowicz H."/>
        </authorList>
    </citation>
    <scope>NUCLEOTIDE SEQUENCE [LARGE SCALE GENOMIC DNA]</scope>
    <source>
        <strain evidence="10 11">DSM 14501</strain>
    </source>
</reference>
<keyword evidence="8" id="KW-0963">Cytoplasm</keyword>
<dbReference type="GO" id="GO:0004830">
    <property type="term" value="F:tryptophan-tRNA ligase activity"/>
    <property type="evidence" value="ECO:0007669"/>
    <property type="project" value="UniProtKB-UniRule"/>
</dbReference>